<feature type="non-terminal residue" evidence="1">
    <location>
        <position position="1"/>
    </location>
</feature>
<proteinExistence type="predicted"/>
<feature type="non-terminal residue" evidence="1">
    <location>
        <position position="112"/>
    </location>
</feature>
<reference evidence="1" key="1">
    <citation type="submission" date="2015-04" db="EMBL/GenBank/DDBJ databases">
        <title>The genome sequence of the plant pathogenic Rhizarian Plasmodiophora brassicae reveals insights in its biotrophic life cycle and the origin of chitin synthesis.</title>
        <authorList>
            <person name="Schwelm A."/>
            <person name="Fogelqvist J."/>
            <person name="Knaust A."/>
            <person name="Julke S."/>
            <person name="Lilja T."/>
            <person name="Dhandapani V."/>
            <person name="Bonilla-Rosso G."/>
            <person name="Karlsson M."/>
            <person name="Shevchenko A."/>
            <person name="Choi S.R."/>
            <person name="Kim H.G."/>
            <person name="Park J.Y."/>
            <person name="Lim Y.P."/>
            <person name="Ludwig-Muller J."/>
            <person name="Dixelius C."/>
        </authorList>
    </citation>
    <scope>NUCLEOTIDE SEQUENCE</scope>
    <source>
        <tissue evidence="1">Potato root galls</tissue>
    </source>
</reference>
<dbReference type="AlphaFoldDB" id="A0A0H5QR20"/>
<evidence type="ECO:0000313" key="1">
    <source>
        <dbReference type="EMBL" id="CRZ04520.1"/>
    </source>
</evidence>
<protein>
    <submittedName>
        <fullName evidence="1">Uncharacterized protein</fullName>
    </submittedName>
</protein>
<accession>A0A0H5QR20</accession>
<dbReference type="EMBL" id="HACM01004078">
    <property type="protein sequence ID" value="CRZ04520.1"/>
    <property type="molecule type" value="Transcribed_RNA"/>
</dbReference>
<sequence>VHHCGQNMNEWIRKWGPKFAHVEFGNRKCQGLEFHRCGSDDPPFDIPSRSKLRGKSTRELLPAVFKIVEEYDQFVLAKTSSMRSPYPALITLVRGSLRPLINCFHHHCAGSV</sequence>
<organism evidence="1">
    <name type="scientific">Spongospora subterranea</name>
    <dbReference type="NCBI Taxonomy" id="70186"/>
    <lineage>
        <taxon>Eukaryota</taxon>
        <taxon>Sar</taxon>
        <taxon>Rhizaria</taxon>
        <taxon>Endomyxa</taxon>
        <taxon>Phytomyxea</taxon>
        <taxon>Plasmodiophorida</taxon>
        <taxon>Plasmodiophoridae</taxon>
        <taxon>Spongospora</taxon>
    </lineage>
</organism>
<name>A0A0H5QR20_9EUKA</name>